<dbReference type="PANTHER" id="PTHR22589:SF14">
    <property type="entry name" value="CHOLINE O-ACETYLTRANSFERASE"/>
    <property type="match status" value="1"/>
</dbReference>
<dbReference type="GO" id="GO:0043005">
    <property type="term" value="C:neuron projection"/>
    <property type="evidence" value="ECO:0007669"/>
    <property type="project" value="TreeGrafter"/>
</dbReference>
<dbReference type="GO" id="GO:0004102">
    <property type="term" value="F:choline O-acetyltransferase activity"/>
    <property type="evidence" value="ECO:0007669"/>
    <property type="project" value="TreeGrafter"/>
</dbReference>
<sequence length="104" mass="12085">APLPRLPVPKLKNTLDRYLRLVAPVVAPDAYERTRKIVEEFGRPGGEGERLQKLLEEFAEKQLNWVTDWWLDDMYLMNPLPLPINSSPGMVFPRHSFISSRQQL</sequence>
<proteinExistence type="predicted"/>
<evidence type="ECO:0000313" key="6">
    <source>
        <dbReference type="Proteomes" id="UP000243686"/>
    </source>
</evidence>
<dbReference type="Pfam" id="PF00755">
    <property type="entry name" value="Carn_acyltransf"/>
    <property type="match status" value="1"/>
</dbReference>
<dbReference type="GO" id="GO:0007274">
    <property type="term" value="P:neuromuscular synaptic transmission"/>
    <property type="evidence" value="ECO:0007669"/>
    <property type="project" value="TreeGrafter"/>
</dbReference>
<dbReference type="SUPFAM" id="SSF52777">
    <property type="entry name" value="CoA-dependent acyltransferases"/>
    <property type="match status" value="1"/>
</dbReference>
<protein>
    <recommendedName>
        <fullName evidence="4">Choline/carnitine acyltransferase domain-containing protein</fullName>
    </recommendedName>
</protein>
<name>A0A1S8WHR7_OPIVI</name>
<keyword evidence="2" id="KW-0808">Transferase</keyword>
<gene>
    <name evidence="5" type="ORF">X801_10208</name>
</gene>
<comment type="pathway">
    <text evidence="1">Lipid metabolism; fatty acid beta-oxidation.</text>
</comment>
<evidence type="ECO:0000256" key="2">
    <source>
        <dbReference type="ARBA" id="ARBA00023315"/>
    </source>
</evidence>
<dbReference type="GO" id="GO:0005737">
    <property type="term" value="C:cytoplasm"/>
    <property type="evidence" value="ECO:0007669"/>
    <property type="project" value="TreeGrafter"/>
</dbReference>
<dbReference type="UniPathway" id="UPA00659"/>
<keyword evidence="2" id="KW-0012">Acyltransferase</keyword>
<dbReference type="Proteomes" id="UP000243686">
    <property type="component" value="Unassembled WGS sequence"/>
</dbReference>
<evidence type="ECO:0000259" key="4">
    <source>
        <dbReference type="Pfam" id="PF00755"/>
    </source>
</evidence>
<evidence type="ECO:0000313" key="5">
    <source>
        <dbReference type="EMBL" id="OON14000.1"/>
    </source>
</evidence>
<dbReference type="GO" id="GO:0006635">
    <property type="term" value="P:fatty acid beta-oxidation"/>
    <property type="evidence" value="ECO:0007669"/>
    <property type="project" value="UniProtKB-UniPathway"/>
</dbReference>
<dbReference type="InterPro" id="IPR042572">
    <property type="entry name" value="Carn_acyl_trans_N"/>
</dbReference>
<evidence type="ECO:0000256" key="3">
    <source>
        <dbReference type="ARBA" id="ARBA00048999"/>
    </source>
</evidence>
<feature type="domain" description="Choline/carnitine acyltransferase" evidence="4">
    <location>
        <begin position="6"/>
        <end position="98"/>
    </location>
</feature>
<dbReference type="GO" id="GO:0045202">
    <property type="term" value="C:synapse"/>
    <property type="evidence" value="ECO:0007669"/>
    <property type="project" value="GOC"/>
</dbReference>
<accession>A0A1S8WHR7</accession>
<feature type="non-terminal residue" evidence="5">
    <location>
        <position position="104"/>
    </location>
</feature>
<reference evidence="5 6" key="1">
    <citation type="submission" date="2015-03" db="EMBL/GenBank/DDBJ databases">
        <title>Draft genome of the nematode, Opisthorchis viverrini.</title>
        <authorList>
            <person name="Mitreva M."/>
        </authorList>
    </citation>
    <scope>NUCLEOTIDE SEQUENCE [LARGE SCALE GENOMIC DNA]</scope>
    <source>
        <strain evidence="5">Khon Kaen</strain>
    </source>
</reference>
<comment type="catalytic activity">
    <reaction evidence="3">
        <text>4,8-dimethylnonanoyl-CoA + (R)-carnitine = O-4,8-dimethylnonanoyl-(R)-carnitine + CoA</text>
        <dbReference type="Rhea" id="RHEA:44860"/>
        <dbReference type="ChEBI" id="CHEBI:16347"/>
        <dbReference type="ChEBI" id="CHEBI:57287"/>
        <dbReference type="ChEBI" id="CHEBI:77061"/>
        <dbReference type="ChEBI" id="CHEBI:84654"/>
    </reaction>
</comment>
<organism evidence="5 6">
    <name type="scientific">Opisthorchis viverrini</name>
    <name type="common">Southeast Asian liver fluke</name>
    <dbReference type="NCBI Taxonomy" id="6198"/>
    <lineage>
        <taxon>Eukaryota</taxon>
        <taxon>Metazoa</taxon>
        <taxon>Spiralia</taxon>
        <taxon>Lophotrochozoa</taxon>
        <taxon>Platyhelminthes</taxon>
        <taxon>Trematoda</taxon>
        <taxon>Digenea</taxon>
        <taxon>Opisthorchiida</taxon>
        <taxon>Opisthorchiata</taxon>
        <taxon>Opisthorchiidae</taxon>
        <taxon>Opisthorchis</taxon>
    </lineage>
</organism>
<dbReference type="InterPro" id="IPR039551">
    <property type="entry name" value="Cho/carn_acyl_trans"/>
</dbReference>
<evidence type="ECO:0000256" key="1">
    <source>
        <dbReference type="ARBA" id="ARBA00005005"/>
    </source>
</evidence>
<dbReference type="AlphaFoldDB" id="A0A1S8WHR7"/>
<keyword evidence="6" id="KW-1185">Reference proteome</keyword>
<feature type="non-terminal residue" evidence="5">
    <location>
        <position position="1"/>
    </location>
</feature>
<dbReference type="PANTHER" id="PTHR22589">
    <property type="entry name" value="CARNITINE O-ACYLTRANSFERASE"/>
    <property type="match status" value="1"/>
</dbReference>
<dbReference type="PROSITE" id="PS00439">
    <property type="entry name" value="ACYLTRANSF_C_1"/>
    <property type="match status" value="1"/>
</dbReference>
<dbReference type="EMBL" id="KV906948">
    <property type="protein sequence ID" value="OON14000.1"/>
    <property type="molecule type" value="Genomic_DNA"/>
</dbReference>
<dbReference type="GO" id="GO:0008292">
    <property type="term" value="P:acetylcholine biosynthetic process"/>
    <property type="evidence" value="ECO:0007669"/>
    <property type="project" value="TreeGrafter"/>
</dbReference>
<dbReference type="InterPro" id="IPR000542">
    <property type="entry name" value="Carn_acyl_trans"/>
</dbReference>
<dbReference type="Gene3D" id="1.10.275.20">
    <property type="entry name" value="Choline/Carnitine o-acyltransferase"/>
    <property type="match status" value="1"/>
</dbReference>